<dbReference type="UniPathway" id="UPA00248">
    <property type="reaction ID" value="UER00314"/>
</dbReference>
<evidence type="ECO:0000256" key="3">
    <source>
        <dbReference type="ARBA" id="ARBA00023066"/>
    </source>
</evidence>
<sequence length="287" mass="31817">MKTARPGSGSASSTRVRRRVPVAGKARHPFRRRVRGGVDAMPEVEISETGNIRSLHLGSETVQSSMNLDEPSELVLSYTRAMAGFLLFSEEPEHILHIGLGGGSLVRFIDEYLPDARQVAVEINPQVVAVARSFFQLPPEGEYFEIVEADGADYVKIPRDSADAILVDGYDGLQIVDALVSDDFFEDCKRALSPRGVFVANWWSGDKRYQGFLERLLAVFDGRVLELPSAGHGNVAVLAFRQSPVPTAWDALEERAARLECRYGVEFSDFVRRLRESNLHSAGRLLI</sequence>
<dbReference type="InterPro" id="IPR029063">
    <property type="entry name" value="SAM-dependent_MTases_sf"/>
</dbReference>
<feature type="domain" description="PABS" evidence="7">
    <location>
        <begin position="13"/>
        <end position="245"/>
    </location>
</feature>
<keyword evidence="3 5" id="KW-0745">Spermidine biosynthesis</keyword>
<evidence type="ECO:0000259" key="7">
    <source>
        <dbReference type="PROSITE" id="PS51006"/>
    </source>
</evidence>
<dbReference type="GO" id="GO:0008295">
    <property type="term" value="P:spermidine biosynthetic process"/>
    <property type="evidence" value="ECO:0007669"/>
    <property type="project" value="UniProtKB-UniRule"/>
</dbReference>
<evidence type="ECO:0000256" key="2">
    <source>
        <dbReference type="ARBA" id="ARBA00022679"/>
    </source>
</evidence>
<keyword evidence="9" id="KW-1185">Reference proteome</keyword>
<gene>
    <name evidence="5" type="primary">speE</name>
    <name evidence="8" type="ORF">GZH52_01850</name>
</gene>
<dbReference type="PANTHER" id="PTHR43317">
    <property type="entry name" value="THERMOSPERMINE SYNTHASE ACAULIS5"/>
    <property type="match status" value="1"/>
</dbReference>
<dbReference type="InterPro" id="IPR001045">
    <property type="entry name" value="Spermi_synthase"/>
</dbReference>
<dbReference type="CDD" id="cd02440">
    <property type="entry name" value="AdoMet_MTases"/>
    <property type="match status" value="1"/>
</dbReference>
<comment type="function">
    <text evidence="5">Catalyzes the irreversible transfer of a propylamine group from the amino donor S-adenosylmethioninamine (decarboxy-AdoMet) to putrescine (1,4-diaminobutane) to yield spermidine.</text>
</comment>
<keyword evidence="4 5" id="KW-0620">Polyamine biosynthesis</keyword>
<dbReference type="Proteomes" id="UP000482578">
    <property type="component" value="Unassembled WGS sequence"/>
</dbReference>
<organism evidence="8 9">
    <name type="scientific">Crenobacter caeni</name>
    <dbReference type="NCBI Taxonomy" id="2705474"/>
    <lineage>
        <taxon>Bacteria</taxon>
        <taxon>Pseudomonadati</taxon>
        <taxon>Pseudomonadota</taxon>
        <taxon>Betaproteobacteria</taxon>
        <taxon>Neisseriales</taxon>
        <taxon>Neisseriaceae</taxon>
        <taxon>Crenobacter</taxon>
    </lineage>
</organism>
<dbReference type="NCBIfam" id="NF037959">
    <property type="entry name" value="MFS_SpdSyn"/>
    <property type="match status" value="1"/>
</dbReference>
<keyword evidence="2 5" id="KW-0808">Transferase</keyword>
<dbReference type="Pfam" id="PF01564">
    <property type="entry name" value="Spermine_synth"/>
    <property type="match status" value="1"/>
</dbReference>
<dbReference type="GO" id="GO:0004766">
    <property type="term" value="F:spermidine synthase activity"/>
    <property type="evidence" value="ECO:0007669"/>
    <property type="project" value="UniProtKB-UniRule"/>
</dbReference>
<evidence type="ECO:0000256" key="6">
    <source>
        <dbReference type="PROSITE-ProRule" id="PRU00354"/>
    </source>
</evidence>
<comment type="catalytic activity">
    <reaction evidence="5">
        <text>S-adenosyl 3-(methylsulfanyl)propylamine + putrescine = S-methyl-5'-thioadenosine + spermidine + H(+)</text>
        <dbReference type="Rhea" id="RHEA:12721"/>
        <dbReference type="ChEBI" id="CHEBI:15378"/>
        <dbReference type="ChEBI" id="CHEBI:17509"/>
        <dbReference type="ChEBI" id="CHEBI:57443"/>
        <dbReference type="ChEBI" id="CHEBI:57834"/>
        <dbReference type="ChEBI" id="CHEBI:326268"/>
        <dbReference type="EC" id="2.5.1.16"/>
    </reaction>
</comment>
<evidence type="ECO:0000256" key="5">
    <source>
        <dbReference type="HAMAP-Rule" id="MF_00198"/>
    </source>
</evidence>
<dbReference type="NCBIfam" id="NF003380">
    <property type="entry name" value="PRK04457.1"/>
    <property type="match status" value="1"/>
</dbReference>
<evidence type="ECO:0000313" key="8">
    <source>
        <dbReference type="EMBL" id="NDV11543.1"/>
    </source>
</evidence>
<feature type="binding site" evidence="5">
    <location>
        <position position="122"/>
    </location>
    <ligand>
        <name>S-methyl-5'-thioadenosine</name>
        <dbReference type="ChEBI" id="CHEBI:17509"/>
    </ligand>
</feature>
<dbReference type="EMBL" id="JAAGAA010000001">
    <property type="protein sequence ID" value="NDV11543.1"/>
    <property type="molecule type" value="Genomic_DNA"/>
</dbReference>
<dbReference type="InterPro" id="IPR030374">
    <property type="entry name" value="PABS"/>
</dbReference>
<accession>A0A6B2KN27</accession>
<dbReference type="PANTHER" id="PTHR43317:SF1">
    <property type="entry name" value="THERMOSPERMINE SYNTHASE ACAULIS5"/>
    <property type="match status" value="1"/>
</dbReference>
<dbReference type="HAMAP" id="MF_00198">
    <property type="entry name" value="Spermidine_synth"/>
    <property type="match status" value="1"/>
</dbReference>
<feature type="binding site" evidence="5">
    <location>
        <begin position="150"/>
        <end position="151"/>
    </location>
    <ligand>
        <name>S-methyl-5'-thioadenosine</name>
        <dbReference type="ChEBI" id="CHEBI:17509"/>
    </ligand>
</feature>
<reference evidence="8 9" key="1">
    <citation type="submission" date="2020-02" db="EMBL/GenBank/DDBJ databases">
        <authorList>
            <person name="Yang Z."/>
        </authorList>
    </citation>
    <scope>NUCLEOTIDE SEQUENCE [LARGE SCALE GENOMIC DNA]</scope>
    <source>
        <strain evidence="8 9">HX-7-9</strain>
    </source>
</reference>
<proteinExistence type="inferred from homology"/>
<comment type="caution">
    <text evidence="8">The sequence shown here is derived from an EMBL/GenBank/DDBJ whole genome shotgun (WGS) entry which is preliminary data.</text>
</comment>
<dbReference type="PROSITE" id="PS51006">
    <property type="entry name" value="PABS_2"/>
    <property type="match status" value="1"/>
</dbReference>
<dbReference type="EC" id="2.5.1.16" evidence="5"/>
<dbReference type="Gene3D" id="3.40.50.150">
    <property type="entry name" value="Vaccinia Virus protein VP39"/>
    <property type="match status" value="1"/>
</dbReference>
<evidence type="ECO:0000256" key="4">
    <source>
        <dbReference type="ARBA" id="ARBA00023115"/>
    </source>
</evidence>
<dbReference type="GO" id="GO:0010487">
    <property type="term" value="F:thermospermine synthase activity"/>
    <property type="evidence" value="ECO:0007669"/>
    <property type="project" value="UniProtKB-ARBA"/>
</dbReference>
<evidence type="ECO:0000313" key="9">
    <source>
        <dbReference type="Proteomes" id="UP000482578"/>
    </source>
</evidence>
<comment type="similarity">
    <text evidence="1 5">Belongs to the spermidine/spermine synthase family.</text>
</comment>
<evidence type="ECO:0000256" key="1">
    <source>
        <dbReference type="ARBA" id="ARBA00007867"/>
    </source>
</evidence>
<comment type="subunit">
    <text evidence="5">Homodimer or homotetramer.</text>
</comment>
<name>A0A6B2KN27_9NEIS</name>
<comment type="pathway">
    <text evidence="5">Amine and polyamine biosynthesis; spermidine biosynthesis; spermidine from putrescine: step 1/1.</text>
</comment>
<protein>
    <recommendedName>
        <fullName evidence="5">Polyamine aminopropyltransferase</fullName>
    </recommendedName>
    <alternativeName>
        <fullName evidence="5">Putrescine aminopropyltransferase</fullName>
        <shortName evidence="5">PAPT</shortName>
    </alternativeName>
    <alternativeName>
        <fullName evidence="5">Spermidine synthase</fullName>
        <shortName evidence="5">SPDS</shortName>
        <shortName evidence="5">SPDSY</shortName>
        <ecNumber evidence="5">2.5.1.16</ecNumber>
    </alternativeName>
</protein>
<dbReference type="AlphaFoldDB" id="A0A6B2KN27"/>
<dbReference type="SUPFAM" id="SSF53335">
    <property type="entry name" value="S-adenosyl-L-methionine-dependent methyltransferases"/>
    <property type="match status" value="1"/>
</dbReference>
<feature type="active site" description="Proton acceptor" evidence="5 6">
    <location>
        <position position="168"/>
    </location>
</feature>
<comment type="caution">
    <text evidence="5">Lacks conserved residue(s) required for the propagation of feature annotation.</text>
</comment>